<dbReference type="Pfam" id="PF01695">
    <property type="entry name" value="IstB_IS21"/>
    <property type="match status" value="1"/>
</dbReference>
<feature type="domain" description="AAA+ ATPase" evidence="1">
    <location>
        <begin position="112"/>
        <end position="241"/>
    </location>
</feature>
<reference evidence="2" key="1">
    <citation type="submission" date="2020-10" db="EMBL/GenBank/DDBJ databases">
        <title>Phylogeny of dyella-like bacteria.</title>
        <authorList>
            <person name="Fu J."/>
        </authorList>
    </citation>
    <scope>NUCLEOTIDE SEQUENCE</scope>
    <source>
        <strain evidence="2">DHON07</strain>
    </source>
</reference>
<dbReference type="PANTHER" id="PTHR30050">
    <property type="entry name" value="CHROMOSOMAL REPLICATION INITIATOR PROTEIN DNAA"/>
    <property type="match status" value="1"/>
</dbReference>
<dbReference type="PANTHER" id="PTHR30050:SF4">
    <property type="entry name" value="ATP-BINDING PROTEIN RV3427C IN INSERTION SEQUENCE-RELATED"/>
    <property type="match status" value="1"/>
</dbReference>
<proteinExistence type="predicted"/>
<dbReference type="InterPro" id="IPR002611">
    <property type="entry name" value="IstB_ATP-bd"/>
</dbReference>
<dbReference type="EMBL" id="JADIKF010000038">
    <property type="protein sequence ID" value="MBM7129393.1"/>
    <property type="molecule type" value="Genomic_DNA"/>
</dbReference>
<dbReference type="SMART" id="SM00382">
    <property type="entry name" value="AAA"/>
    <property type="match status" value="1"/>
</dbReference>
<keyword evidence="2" id="KW-0067">ATP-binding</keyword>
<dbReference type="Gene3D" id="3.40.50.300">
    <property type="entry name" value="P-loop containing nucleotide triphosphate hydrolases"/>
    <property type="match status" value="1"/>
</dbReference>
<gene>
    <name evidence="2" type="ORF">ISS99_07640</name>
</gene>
<evidence type="ECO:0000313" key="2">
    <source>
        <dbReference type="EMBL" id="MBM7129393.1"/>
    </source>
</evidence>
<dbReference type="RefSeq" id="WP_204631022.1">
    <property type="nucleotide sequence ID" value="NZ_BSOC01000003.1"/>
</dbReference>
<evidence type="ECO:0000259" key="1">
    <source>
        <dbReference type="SMART" id="SM00382"/>
    </source>
</evidence>
<sequence>MNLDMQMVELPVQCKTHGAQTVQRIKSLDGVEFNFDRPAECPVCGAEQAAAKNREEEERRQREILQGYIDWARLPLRYKGVSFGDYDTSLPEQKRVLEICQRYVTRVATNTYRGWLVLSGVPGTGKTMLLCCIAVELAKQRFRSHYTTQASMGREFRATYQRSAERSEPELFDHYSKVPLLLLDELGASSTEHTDRMVFEVLDTRYANNLPVVIATNHPRGALKDVVGERLFDRLNEEAAFLAFDWESGRKPAGLRTRRAS</sequence>
<evidence type="ECO:0000313" key="3">
    <source>
        <dbReference type="Proteomes" id="UP001430193"/>
    </source>
</evidence>
<dbReference type="InterPro" id="IPR027417">
    <property type="entry name" value="P-loop_NTPase"/>
</dbReference>
<dbReference type="GO" id="GO:0005524">
    <property type="term" value="F:ATP binding"/>
    <property type="evidence" value="ECO:0007669"/>
    <property type="project" value="UniProtKB-KW"/>
</dbReference>
<dbReference type="CDD" id="cd00009">
    <property type="entry name" value="AAA"/>
    <property type="match status" value="1"/>
</dbReference>
<accession>A0ABS2KDZ1</accession>
<dbReference type="SUPFAM" id="SSF52540">
    <property type="entry name" value="P-loop containing nucleoside triphosphate hydrolases"/>
    <property type="match status" value="1"/>
</dbReference>
<protein>
    <submittedName>
        <fullName evidence="2">ATP-binding protein</fullName>
    </submittedName>
</protein>
<organism evidence="2 3">
    <name type="scientific">Dyella mobilis</name>
    <dbReference type="NCBI Taxonomy" id="1849582"/>
    <lineage>
        <taxon>Bacteria</taxon>
        <taxon>Pseudomonadati</taxon>
        <taxon>Pseudomonadota</taxon>
        <taxon>Gammaproteobacteria</taxon>
        <taxon>Lysobacterales</taxon>
        <taxon>Rhodanobacteraceae</taxon>
        <taxon>Dyella</taxon>
    </lineage>
</organism>
<comment type="caution">
    <text evidence="2">The sequence shown here is derived from an EMBL/GenBank/DDBJ whole genome shotgun (WGS) entry which is preliminary data.</text>
</comment>
<dbReference type="Proteomes" id="UP001430193">
    <property type="component" value="Unassembled WGS sequence"/>
</dbReference>
<dbReference type="InterPro" id="IPR003593">
    <property type="entry name" value="AAA+_ATPase"/>
</dbReference>
<keyword evidence="3" id="KW-1185">Reference proteome</keyword>
<name>A0ABS2KDZ1_9GAMM</name>
<keyword evidence="2" id="KW-0547">Nucleotide-binding</keyword>